<proteinExistence type="predicted"/>
<dbReference type="SUPFAM" id="SSF53474">
    <property type="entry name" value="alpha/beta-Hydrolases"/>
    <property type="match status" value="1"/>
</dbReference>
<dbReference type="OrthoDB" id="1094230at2"/>
<accession>M2U2C1</accession>
<dbReference type="PANTHER" id="PTHR42776">
    <property type="entry name" value="SERINE PEPTIDASE S9 FAMILY MEMBER"/>
    <property type="match status" value="1"/>
</dbReference>
<name>M2U2C1_9SPHN</name>
<dbReference type="EMBL" id="AMRV01000011">
    <property type="protein sequence ID" value="EMD81958.1"/>
    <property type="molecule type" value="Genomic_DNA"/>
</dbReference>
<feature type="chain" id="PRO_5004026411" evidence="2">
    <location>
        <begin position="22"/>
        <end position="646"/>
    </location>
</feature>
<dbReference type="InterPro" id="IPR011042">
    <property type="entry name" value="6-blade_b-propeller_TolB-like"/>
</dbReference>
<feature type="signal peptide" evidence="2">
    <location>
        <begin position="1"/>
        <end position="21"/>
    </location>
</feature>
<organism evidence="4 5">
    <name type="scientific">Pacificimonas flava</name>
    <dbReference type="NCBI Taxonomy" id="1234595"/>
    <lineage>
        <taxon>Bacteria</taxon>
        <taxon>Pseudomonadati</taxon>
        <taxon>Pseudomonadota</taxon>
        <taxon>Alphaproteobacteria</taxon>
        <taxon>Sphingomonadales</taxon>
        <taxon>Sphingosinicellaceae</taxon>
        <taxon>Pacificimonas</taxon>
    </lineage>
</organism>
<dbReference type="PATRIC" id="fig|1234595.3.peg.2615"/>
<keyword evidence="5" id="KW-1185">Reference proteome</keyword>
<dbReference type="Gene3D" id="3.40.50.1820">
    <property type="entry name" value="alpha/beta hydrolase"/>
    <property type="match status" value="1"/>
</dbReference>
<evidence type="ECO:0000313" key="5">
    <source>
        <dbReference type="Proteomes" id="UP000011717"/>
    </source>
</evidence>
<dbReference type="Gene3D" id="2.120.10.30">
    <property type="entry name" value="TolB, C-terminal domain"/>
    <property type="match status" value="2"/>
</dbReference>
<evidence type="ECO:0000256" key="2">
    <source>
        <dbReference type="SAM" id="SignalP"/>
    </source>
</evidence>
<dbReference type="GO" id="GO:0004252">
    <property type="term" value="F:serine-type endopeptidase activity"/>
    <property type="evidence" value="ECO:0007669"/>
    <property type="project" value="TreeGrafter"/>
</dbReference>
<evidence type="ECO:0000259" key="3">
    <source>
        <dbReference type="Pfam" id="PF00326"/>
    </source>
</evidence>
<dbReference type="InterPro" id="IPR029058">
    <property type="entry name" value="AB_hydrolase_fold"/>
</dbReference>
<dbReference type="Pfam" id="PF00326">
    <property type="entry name" value="Peptidase_S9"/>
    <property type="match status" value="1"/>
</dbReference>
<sequence>MNTTKLFLSAALLAVAAPVAAQQVETRTVGTATLENVPAIPADIAEAVQRYQNSRSAEFQVWQPDGSMLITTRFGSTDQVHHVRAPGAARTQVSFYAEPVAGAHAIPGSDRFIVRRDTGGDEWFQLYVRGLTGTEQRLTEPETRNSPPVLSDDGHLAVWAKAVRGTARYELQAADPLAPEAARTLYTVEGSIDPSDISEDGSTLLFVRSFSNRQSEVWELDIASGEARRLTEAGAEARYDEPHYIRGGRILTISDHGGDYRRLLELDPATGEERAITPDIEWNVEAFDASKDGRVLAYAVNEGGYSRVAVQDFLTRRALPQPEGLPKGVLTGLKWSPDGSKLAIGLTGPTAAGDVYSFSVPQGELTRWTNSELGGLGPEEISEPELIRFETFDGREIPAFVYRPAGIPEGQKTPVIMDIHGGPESQTRPVWNYGAQFFANALGATVILPNVRGSDGYGRTYLDLDNAEKREDSVRDIGALIDWIETQPNLDAERIAVYGQSYGGYMSLAVMTHYSDRLVGGVERYGISNFITFLENTEDYRRANRRGEYGDETDPEMRAVFERIAPMNNLQKISKPMLVMQGANDPRVPQSESDQVVAALRQNDVDTWYVLFADEGHGFHKKANNDLRREVEAVFLRDLFGETESN</sequence>
<dbReference type="InterPro" id="IPR001375">
    <property type="entry name" value="Peptidase_S9_cat"/>
</dbReference>
<dbReference type="AlphaFoldDB" id="M2U2C1"/>
<evidence type="ECO:0000256" key="1">
    <source>
        <dbReference type="ARBA" id="ARBA00022801"/>
    </source>
</evidence>
<evidence type="ECO:0000313" key="4">
    <source>
        <dbReference type="EMBL" id="EMD81958.1"/>
    </source>
</evidence>
<dbReference type="PANTHER" id="PTHR42776:SF27">
    <property type="entry name" value="DIPEPTIDYL PEPTIDASE FAMILY MEMBER 6"/>
    <property type="match status" value="1"/>
</dbReference>
<dbReference type="GO" id="GO:0006508">
    <property type="term" value="P:proteolysis"/>
    <property type="evidence" value="ECO:0007669"/>
    <property type="project" value="InterPro"/>
</dbReference>
<dbReference type="SUPFAM" id="SSF82171">
    <property type="entry name" value="DPP6 N-terminal domain-like"/>
    <property type="match status" value="1"/>
</dbReference>
<gene>
    <name evidence="4" type="ORF">C725_2614</name>
</gene>
<protein>
    <submittedName>
        <fullName evidence="4">Peptidase S9, prolyl oligopeptidase active site domain protein</fullName>
    </submittedName>
</protein>
<comment type="caution">
    <text evidence="4">The sequence shown here is derived from an EMBL/GenBank/DDBJ whole genome shotgun (WGS) entry which is preliminary data.</text>
</comment>
<reference evidence="4 5" key="1">
    <citation type="journal article" date="2013" name="Genome Announc.">
        <title>Draft Genome Sequence of Strain JLT2015T, Belonging to the Family Sphingomonadaceae of the Alphaproteobacteria.</title>
        <authorList>
            <person name="Tang K."/>
            <person name="Liu K."/>
            <person name="Li S."/>
            <person name="Jiao N."/>
        </authorList>
    </citation>
    <scope>NUCLEOTIDE SEQUENCE [LARGE SCALE GENOMIC DNA]</scope>
    <source>
        <strain evidence="4 5">JLT2015</strain>
    </source>
</reference>
<dbReference type="Proteomes" id="UP000011717">
    <property type="component" value="Unassembled WGS sequence"/>
</dbReference>
<feature type="domain" description="Peptidase S9 prolyl oligopeptidase catalytic" evidence="3">
    <location>
        <begin position="438"/>
        <end position="641"/>
    </location>
</feature>
<keyword evidence="1" id="KW-0378">Hydrolase</keyword>
<dbReference type="RefSeq" id="WP_008603578.1">
    <property type="nucleotide sequence ID" value="NZ_AMRV01000011.1"/>
</dbReference>
<keyword evidence="2" id="KW-0732">Signal</keyword>